<evidence type="ECO:0000313" key="3">
    <source>
        <dbReference type="Proteomes" id="UP001232245"/>
    </source>
</evidence>
<dbReference type="Pfam" id="PF04657">
    <property type="entry name" value="DMT_YdcZ"/>
    <property type="match status" value="2"/>
</dbReference>
<keyword evidence="1" id="KW-1133">Transmembrane helix</keyword>
<proteinExistence type="predicted"/>
<feature type="transmembrane region" description="Helical" evidence="1">
    <location>
        <begin position="167"/>
        <end position="186"/>
    </location>
</feature>
<feature type="transmembrane region" description="Helical" evidence="1">
    <location>
        <begin position="236"/>
        <end position="257"/>
    </location>
</feature>
<accession>A0ABT9Z0C4</accession>
<keyword evidence="1" id="KW-0472">Membrane</keyword>
<feature type="transmembrane region" description="Helical" evidence="1">
    <location>
        <begin position="32"/>
        <end position="57"/>
    </location>
</feature>
<dbReference type="PANTHER" id="PTHR34821:SF2">
    <property type="entry name" value="INNER MEMBRANE PROTEIN YDCZ"/>
    <property type="match status" value="1"/>
</dbReference>
<keyword evidence="1" id="KW-0812">Transmembrane</keyword>
<gene>
    <name evidence="2" type="ORF">J2S02_002044</name>
</gene>
<evidence type="ECO:0000313" key="2">
    <source>
        <dbReference type="EMBL" id="MDQ0225700.1"/>
    </source>
</evidence>
<dbReference type="Proteomes" id="UP001232245">
    <property type="component" value="Unassembled WGS sequence"/>
</dbReference>
<comment type="caution">
    <text evidence="2">The sequence shown here is derived from an EMBL/GenBank/DDBJ whole genome shotgun (WGS) entry which is preliminary data.</text>
</comment>
<feature type="transmembrane region" description="Helical" evidence="1">
    <location>
        <begin position="130"/>
        <end position="147"/>
    </location>
</feature>
<sequence length="313" mass="33866">MFAALLGIGIGFSLAIQTAINSQLRKFVISPFLASMVSFLIGTVFLAIITIISGSPLGIPLSLISSQPIWIWFGGFCGVIALTTNILLFPKLGSVETSVMPIIGMIMMGMLIDNFGWFNSIEQSFGISRILGVFLLLLGVVLAVVVPEVKANRHNPAKTKQNQVNRWTWRMIGIGAGMFMSIQAAINGKLGVVLDSPFHAAFVSFFIGSVTLMILVGIKERSFANIKEPIKQSAPWWVWLGGIIGGIYVLINVYLVGQIGTGQTVILVLFGQITGSLLVEQFGLLKSVKNRIVPIQILGLVIMLSGVFLIKMI</sequence>
<feature type="transmembrane region" description="Helical" evidence="1">
    <location>
        <begin position="198"/>
        <end position="216"/>
    </location>
</feature>
<organism evidence="2 3">
    <name type="scientific">Metabacillus niabensis</name>
    <dbReference type="NCBI Taxonomy" id="324854"/>
    <lineage>
        <taxon>Bacteria</taxon>
        <taxon>Bacillati</taxon>
        <taxon>Bacillota</taxon>
        <taxon>Bacilli</taxon>
        <taxon>Bacillales</taxon>
        <taxon>Bacillaceae</taxon>
        <taxon>Metabacillus</taxon>
    </lineage>
</organism>
<dbReference type="EMBL" id="JAUSTZ010000003">
    <property type="protein sequence ID" value="MDQ0225700.1"/>
    <property type="molecule type" value="Genomic_DNA"/>
</dbReference>
<feature type="transmembrane region" description="Helical" evidence="1">
    <location>
        <begin position="291"/>
        <end position="310"/>
    </location>
</feature>
<dbReference type="PANTHER" id="PTHR34821">
    <property type="entry name" value="INNER MEMBRANE PROTEIN YDCZ"/>
    <property type="match status" value="1"/>
</dbReference>
<dbReference type="InterPro" id="IPR006750">
    <property type="entry name" value="YdcZ"/>
</dbReference>
<feature type="transmembrane region" description="Helical" evidence="1">
    <location>
        <begin position="69"/>
        <end position="88"/>
    </location>
</feature>
<feature type="transmembrane region" description="Helical" evidence="1">
    <location>
        <begin position="100"/>
        <end position="118"/>
    </location>
</feature>
<evidence type="ECO:0000256" key="1">
    <source>
        <dbReference type="SAM" id="Phobius"/>
    </source>
</evidence>
<reference evidence="2 3" key="1">
    <citation type="submission" date="2023-07" db="EMBL/GenBank/DDBJ databases">
        <title>Genomic Encyclopedia of Type Strains, Phase IV (KMG-IV): sequencing the most valuable type-strain genomes for metagenomic binning, comparative biology and taxonomic classification.</title>
        <authorList>
            <person name="Goeker M."/>
        </authorList>
    </citation>
    <scope>NUCLEOTIDE SEQUENCE [LARGE SCALE GENOMIC DNA]</scope>
    <source>
        <strain evidence="2 3">DSM 17723</strain>
    </source>
</reference>
<protein>
    <submittedName>
        <fullName evidence="2">Transporter family-2 protein</fullName>
    </submittedName>
</protein>
<name>A0ABT9Z0C4_9BACI</name>
<dbReference type="RefSeq" id="WP_174881567.1">
    <property type="nucleotide sequence ID" value="NZ_CADEPK010000370.1"/>
</dbReference>
<keyword evidence="3" id="KW-1185">Reference proteome</keyword>